<comment type="caution">
    <text evidence="13">The sequence shown here is derived from an EMBL/GenBank/DDBJ whole genome shotgun (WGS) entry which is preliminary data.</text>
</comment>
<sequence length="243" mass="27844">MKQREIYSDLRCIAPVIIRVDGRTFKHTLSRLGCEKPYDERFASAMADSLELFFKKSGMSAALAYTFSDEASILFFDLPFDGRVEKLDSVVASYLSSAFTIKMGLDEPVSFDSRIVPIEKGQVPEYLVWRQNEAWRNCVSSYGYYTLRSEGLSEKEAAAAIKGKKAQDIHEMLFQRGINLDKVPSWQKRGVVIHKTEYHKTGFDPVKNERTRSKRSKVVQDWDIPMFSSDDGTDFLKKYIMGN</sequence>
<evidence type="ECO:0000256" key="4">
    <source>
        <dbReference type="ARBA" id="ARBA00022679"/>
    </source>
</evidence>
<keyword evidence="8" id="KW-0547">Nucleotide-binding</keyword>
<proteinExistence type="inferred from homology"/>
<dbReference type="InterPro" id="IPR024956">
    <property type="entry name" value="tRNAHis_GuaTrfase_cat"/>
</dbReference>
<dbReference type="GO" id="GO:0008193">
    <property type="term" value="F:tRNA guanylyltransferase activity"/>
    <property type="evidence" value="ECO:0007669"/>
    <property type="project" value="UniProtKB-EC"/>
</dbReference>
<evidence type="ECO:0000313" key="13">
    <source>
        <dbReference type="EMBL" id="KGK98249.1"/>
    </source>
</evidence>
<evidence type="ECO:0000256" key="6">
    <source>
        <dbReference type="ARBA" id="ARBA00022695"/>
    </source>
</evidence>
<dbReference type="GO" id="GO:0006400">
    <property type="term" value="P:tRNA modification"/>
    <property type="evidence" value="ECO:0007669"/>
    <property type="project" value="InterPro"/>
</dbReference>
<keyword evidence="14" id="KW-1185">Reference proteome</keyword>
<organism evidence="13 14">
    <name type="scientific">Methanococcoides methylutens</name>
    <dbReference type="NCBI Taxonomy" id="2226"/>
    <lineage>
        <taxon>Archaea</taxon>
        <taxon>Methanobacteriati</taxon>
        <taxon>Methanobacteriota</taxon>
        <taxon>Stenosarchaea group</taxon>
        <taxon>Methanomicrobia</taxon>
        <taxon>Methanosarcinales</taxon>
        <taxon>Methanosarcinaceae</taxon>
        <taxon>Methanococcoides</taxon>
    </lineage>
</organism>
<evidence type="ECO:0000313" key="14">
    <source>
        <dbReference type="Proteomes" id="UP000029859"/>
    </source>
</evidence>
<dbReference type="PANTHER" id="PTHR12729:SF6">
    <property type="entry name" value="TRNA(HIS) GUANYLYLTRANSFERASE-RELATED"/>
    <property type="match status" value="1"/>
</dbReference>
<dbReference type="InterPro" id="IPR007537">
    <property type="entry name" value="tRNAHis_GuaTrfase_Thg1"/>
</dbReference>
<feature type="domain" description="Thg1 C-terminal" evidence="12">
    <location>
        <begin position="123"/>
        <end position="218"/>
    </location>
</feature>
<reference evidence="13 14" key="1">
    <citation type="submission" date="2014-09" db="EMBL/GenBank/DDBJ databases">
        <title>Draft genome sequence of an obligately methylotrophic methanogen, Methanococcoides methylutens, isolated from marine sediment.</title>
        <authorList>
            <person name="Guan Y."/>
            <person name="Ngugi D.K."/>
            <person name="Blom J."/>
            <person name="Ali S."/>
            <person name="Ferry J.G."/>
            <person name="Stingl U."/>
        </authorList>
    </citation>
    <scope>NUCLEOTIDE SEQUENCE [LARGE SCALE GENOMIC DNA]</scope>
    <source>
        <strain evidence="13 14">DSM 2657</strain>
    </source>
</reference>
<keyword evidence="9" id="KW-0460">Magnesium</keyword>
<evidence type="ECO:0000256" key="5">
    <source>
        <dbReference type="ARBA" id="ARBA00022694"/>
    </source>
</evidence>
<keyword evidence="6 13" id="KW-0548">Nucleotidyltransferase</keyword>
<evidence type="ECO:0000256" key="1">
    <source>
        <dbReference type="ARBA" id="ARBA00001946"/>
    </source>
</evidence>
<dbReference type="Gene3D" id="3.30.70.3000">
    <property type="match status" value="1"/>
</dbReference>
<feature type="domain" description="tRNAHis guanylyltransferase catalytic" evidence="11">
    <location>
        <begin position="1"/>
        <end position="117"/>
    </location>
</feature>
<dbReference type="Pfam" id="PF14413">
    <property type="entry name" value="Thg1C"/>
    <property type="match status" value="1"/>
</dbReference>
<evidence type="ECO:0000256" key="3">
    <source>
        <dbReference type="ARBA" id="ARBA00012511"/>
    </source>
</evidence>
<dbReference type="OrthoDB" id="24661at2157"/>
<gene>
    <name evidence="13" type="ORF">LI82_11065</name>
</gene>
<dbReference type="EC" id="2.7.7.79" evidence="3"/>
<evidence type="ECO:0000256" key="9">
    <source>
        <dbReference type="ARBA" id="ARBA00022842"/>
    </source>
</evidence>
<evidence type="ECO:0000256" key="8">
    <source>
        <dbReference type="ARBA" id="ARBA00022741"/>
    </source>
</evidence>
<keyword evidence="7" id="KW-0479">Metal-binding</keyword>
<evidence type="ECO:0000259" key="12">
    <source>
        <dbReference type="Pfam" id="PF14413"/>
    </source>
</evidence>
<dbReference type="InterPro" id="IPR038469">
    <property type="entry name" value="tRNAHis_GuaTrfase_Thg1_sf"/>
</dbReference>
<dbReference type="GO" id="GO:0000287">
    <property type="term" value="F:magnesium ion binding"/>
    <property type="evidence" value="ECO:0007669"/>
    <property type="project" value="InterPro"/>
</dbReference>
<protein>
    <recommendedName>
        <fullName evidence="3">tRNA(His) guanylyltransferase</fullName>
        <ecNumber evidence="3">2.7.7.79</ecNumber>
    </recommendedName>
</protein>
<accession>A0A099SZZ6</accession>
<keyword evidence="10" id="KW-0342">GTP-binding</keyword>
<dbReference type="GO" id="GO:0005525">
    <property type="term" value="F:GTP binding"/>
    <property type="evidence" value="ECO:0007669"/>
    <property type="project" value="UniProtKB-KW"/>
</dbReference>
<comment type="cofactor">
    <cofactor evidence="1">
        <name>Mg(2+)</name>
        <dbReference type="ChEBI" id="CHEBI:18420"/>
    </cofactor>
</comment>
<dbReference type="Pfam" id="PF04446">
    <property type="entry name" value="Thg1"/>
    <property type="match status" value="1"/>
</dbReference>
<dbReference type="RefSeq" id="WP_048195593.1">
    <property type="nucleotide sequence ID" value="NZ_CAAGSM010000001.1"/>
</dbReference>
<keyword evidence="5" id="KW-0819">tRNA processing</keyword>
<dbReference type="AlphaFoldDB" id="A0A099SZZ6"/>
<keyword evidence="4 13" id="KW-0808">Transferase</keyword>
<evidence type="ECO:0000256" key="2">
    <source>
        <dbReference type="ARBA" id="ARBA00010113"/>
    </source>
</evidence>
<evidence type="ECO:0000256" key="7">
    <source>
        <dbReference type="ARBA" id="ARBA00022723"/>
    </source>
</evidence>
<dbReference type="EMBL" id="JRHO01000014">
    <property type="protein sequence ID" value="KGK98249.1"/>
    <property type="molecule type" value="Genomic_DNA"/>
</dbReference>
<evidence type="ECO:0000256" key="10">
    <source>
        <dbReference type="ARBA" id="ARBA00023134"/>
    </source>
</evidence>
<name>A0A099SZZ6_METMT</name>
<dbReference type="InterPro" id="IPR025845">
    <property type="entry name" value="Thg1_C_dom"/>
</dbReference>
<comment type="similarity">
    <text evidence="2">Belongs to the tRNA(His) guanylyltransferase family.</text>
</comment>
<dbReference type="Proteomes" id="UP000029859">
    <property type="component" value="Unassembled WGS sequence"/>
</dbReference>
<evidence type="ECO:0000259" key="11">
    <source>
        <dbReference type="Pfam" id="PF04446"/>
    </source>
</evidence>
<dbReference type="PANTHER" id="PTHR12729">
    <property type="entry name" value="TRNA(HIS) GUANYLYLTRANSFERASE-RELATED"/>
    <property type="match status" value="1"/>
</dbReference>